<evidence type="ECO:0000313" key="2">
    <source>
        <dbReference type="EMBL" id="UUR08164.1"/>
    </source>
</evidence>
<organism evidence="2 3">
    <name type="scientific">Sphingomonas glaciei</name>
    <dbReference type="NCBI Taxonomy" id="2938948"/>
    <lineage>
        <taxon>Bacteria</taxon>
        <taxon>Pseudomonadati</taxon>
        <taxon>Pseudomonadota</taxon>
        <taxon>Alphaproteobacteria</taxon>
        <taxon>Sphingomonadales</taxon>
        <taxon>Sphingomonadaceae</taxon>
        <taxon>Sphingomonas</taxon>
    </lineage>
</organism>
<keyword evidence="1" id="KW-0732">Signal</keyword>
<evidence type="ECO:0000313" key="3">
    <source>
        <dbReference type="Proteomes" id="UP000831921"/>
    </source>
</evidence>
<dbReference type="Proteomes" id="UP000831921">
    <property type="component" value="Chromosome"/>
</dbReference>
<proteinExistence type="predicted"/>
<dbReference type="EMBL" id="CP097253">
    <property type="protein sequence ID" value="UUR08164.1"/>
    <property type="molecule type" value="Genomic_DNA"/>
</dbReference>
<keyword evidence="3" id="KW-1185">Reference proteome</keyword>
<evidence type="ECO:0000256" key="1">
    <source>
        <dbReference type="SAM" id="SignalP"/>
    </source>
</evidence>
<feature type="chain" id="PRO_5047076183" evidence="1">
    <location>
        <begin position="17"/>
        <end position="208"/>
    </location>
</feature>
<dbReference type="Pfam" id="PF16233">
    <property type="entry name" value="DUF4893"/>
    <property type="match status" value="1"/>
</dbReference>
<sequence>MTMRALAALLALGSLAACTPNERPTAGPVARAASWQTVATDVDRRRLREWRAAFVNGLAQARASGNAPAIAREGALLQPDAAVGGAIANDDYRCRVIKLGARSPGLLPFVSYPAFNCRIAQSGRLQAFTKLSGSQRQVGYIFPHDQLRQVFLGTLVLGDEQRAITYGIDSDRDLAGFVERIGPRQFRLILPSPRYESLIDVVELVPSS</sequence>
<gene>
    <name evidence="2" type="ORF">M1K48_00505</name>
</gene>
<dbReference type="PROSITE" id="PS51257">
    <property type="entry name" value="PROKAR_LIPOPROTEIN"/>
    <property type="match status" value="1"/>
</dbReference>
<dbReference type="RefSeq" id="WP_249503944.1">
    <property type="nucleotide sequence ID" value="NZ_CP097253.1"/>
</dbReference>
<accession>A0ABY5MXF5</accession>
<dbReference type="InterPro" id="IPR032609">
    <property type="entry name" value="DUF4893"/>
</dbReference>
<protein>
    <submittedName>
        <fullName evidence="2">DUF4893 domain-containing protein</fullName>
    </submittedName>
</protein>
<name>A0ABY5MXF5_9SPHN</name>
<feature type="signal peptide" evidence="1">
    <location>
        <begin position="1"/>
        <end position="16"/>
    </location>
</feature>
<reference evidence="2 3" key="1">
    <citation type="submission" date="2022-05" db="EMBL/GenBank/DDBJ databases">
        <title>S8-45 Sphingomonas ultraviolaceadurans.</title>
        <authorList>
            <person name="Liu Y."/>
        </authorList>
    </citation>
    <scope>NUCLEOTIDE SEQUENCE [LARGE SCALE GENOMIC DNA]</scope>
    <source>
        <strain evidence="2 3">S8-45</strain>
    </source>
</reference>